<dbReference type="InterPro" id="IPR039551">
    <property type="entry name" value="Cho/carn_acyl_trans"/>
</dbReference>
<dbReference type="Gene3D" id="3.30.559.10">
    <property type="entry name" value="Chloramphenicol acetyltransferase-like domain"/>
    <property type="match status" value="1"/>
</dbReference>
<dbReference type="STRING" id="1392247.A0A3N4KWV4"/>
<evidence type="ECO:0000256" key="2">
    <source>
        <dbReference type="ARBA" id="ARBA00022679"/>
    </source>
</evidence>
<comment type="similarity">
    <text evidence="1">Belongs to the carnitine/choline acetyltransferase family.</text>
</comment>
<dbReference type="SUPFAM" id="SSF52777">
    <property type="entry name" value="CoA-dependent acyltransferases"/>
    <property type="match status" value="2"/>
</dbReference>
<dbReference type="Pfam" id="PF00755">
    <property type="entry name" value="Carn_acyltransf"/>
    <property type="match status" value="2"/>
</dbReference>
<dbReference type="Proteomes" id="UP000277580">
    <property type="component" value="Unassembled WGS sequence"/>
</dbReference>
<dbReference type="GO" id="GO:0016746">
    <property type="term" value="F:acyltransferase activity"/>
    <property type="evidence" value="ECO:0007669"/>
    <property type="project" value="UniProtKB-KW"/>
</dbReference>
<evidence type="ECO:0000313" key="7">
    <source>
        <dbReference type="Proteomes" id="UP000277580"/>
    </source>
</evidence>
<reference evidence="6 7" key="1">
    <citation type="journal article" date="2018" name="Nat. Ecol. Evol.">
        <title>Pezizomycetes genomes reveal the molecular basis of ectomycorrhizal truffle lifestyle.</title>
        <authorList>
            <person name="Murat C."/>
            <person name="Payen T."/>
            <person name="Noel B."/>
            <person name="Kuo A."/>
            <person name="Morin E."/>
            <person name="Chen J."/>
            <person name="Kohler A."/>
            <person name="Krizsan K."/>
            <person name="Balestrini R."/>
            <person name="Da Silva C."/>
            <person name="Montanini B."/>
            <person name="Hainaut M."/>
            <person name="Levati E."/>
            <person name="Barry K.W."/>
            <person name="Belfiori B."/>
            <person name="Cichocki N."/>
            <person name="Clum A."/>
            <person name="Dockter R.B."/>
            <person name="Fauchery L."/>
            <person name="Guy J."/>
            <person name="Iotti M."/>
            <person name="Le Tacon F."/>
            <person name="Lindquist E.A."/>
            <person name="Lipzen A."/>
            <person name="Malagnac F."/>
            <person name="Mello A."/>
            <person name="Molinier V."/>
            <person name="Miyauchi S."/>
            <person name="Poulain J."/>
            <person name="Riccioni C."/>
            <person name="Rubini A."/>
            <person name="Sitrit Y."/>
            <person name="Splivallo R."/>
            <person name="Traeger S."/>
            <person name="Wang M."/>
            <person name="Zifcakova L."/>
            <person name="Wipf D."/>
            <person name="Zambonelli A."/>
            <person name="Paolocci F."/>
            <person name="Nowrousian M."/>
            <person name="Ottonello S."/>
            <person name="Baldrian P."/>
            <person name="Spatafora J.W."/>
            <person name="Henrissat B."/>
            <person name="Nagy L.G."/>
            <person name="Aury J.M."/>
            <person name="Wincker P."/>
            <person name="Grigoriev I.V."/>
            <person name="Bonfante P."/>
            <person name="Martin F.M."/>
        </authorList>
    </citation>
    <scope>NUCLEOTIDE SEQUENCE [LARGE SCALE GENOMIC DNA]</scope>
    <source>
        <strain evidence="6 7">CCBAS932</strain>
    </source>
</reference>
<proteinExistence type="inferred from homology"/>
<dbReference type="InterPro" id="IPR000542">
    <property type="entry name" value="Carn_acyl_trans"/>
</dbReference>
<dbReference type="InParanoid" id="A0A3N4KWV4"/>
<dbReference type="Gene3D" id="3.30.559.70">
    <property type="entry name" value="Choline/Carnitine o-acyltransferase, domain 2"/>
    <property type="match status" value="1"/>
</dbReference>
<evidence type="ECO:0000256" key="3">
    <source>
        <dbReference type="ARBA" id="ARBA00023315"/>
    </source>
</evidence>
<evidence type="ECO:0000313" key="6">
    <source>
        <dbReference type="EMBL" id="RPB15007.1"/>
    </source>
</evidence>
<name>A0A3N4KWV4_9PEZI</name>
<dbReference type="AlphaFoldDB" id="A0A3N4KWV4"/>
<feature type="domain" description="Choline/carnitine acyltransferase" evidence="5">
    <location>
        <begin position="385"/>
        <end position="488"/>
    </location>
</feature>
<sequence length="612" mass="66206">MSTYTVTPPPDPRPPLPIPNIPLLLTRIGATASALLPAGLLKSYHTTTFQHPVLTPTQTQTLLNTLQSTATNWSTHWFLEILLSTRWPVPTSTRLTLLLTLPPPLTTRTHKVAALLRAVAVWTKEYILPGGTGIYNTAQKRLKWQLRGLCAAFRVPITTETCALQYADPALARYAVVWHRGWPWRIELVDSEGAVFSADAIDVQLRQVLESALGAQTGPLLAAVSWRLDRAAWCVQRAAYAAVPGNEGALGVLYGSLVSAALEEEGAPEGLAEKLNGVRTGGGSENRFADQTLTVVSYSDGTTGLSFDHAPSDCGPAMELATLLANIAATPTNTPTSPLTPPPATPIIILPPLNLPQLPPAVVEPIPRTVKALTLPPPPSPRLTDTLLNLALQATLISVSPTGAIPPIWQPVLLRDFRYGRCDEMMPVTPESVAFARLVHAAAWESGVGVEESGSEEEEEGEMQQMQNAFKEAWRRRRELIKQTQDGLTTKYFQQGYLHPFLESVAPSIDAAVMDVFRGVNAVPAVQFTGFAIDDGVDEEGAGAGVEAGLSNIYMEDQLVVFYLQRAGRVVVMFSGTGVWRGVLEREGGGWVQRVFEGCYGVIRSVAEGMVF</sequence>
<gene>
    <name evidence="6" type="ORF">P167DRAFT_603664</name>
</gene>
<dbReference type="InterPro" id="IPR042231">
    <property type="entry name" value="Cho/carn_acyl_trans_2"/>
</dbReference>
<protein>
    <submittedName>
        <fullName evidence="6">CoA-dependent acyltransferase</fullName>
    </submittedName>
</protein>
<feature type="active site" description="Proton acceptor" evidence="4">
    <location>
        <position position="309"/>
    </location>
</feature>
<keyword evidence="7" id="KW-1185">Reference proteome</keyword>
<keyword evidence="2 6" id="KW-0808">Transferase</keyword>
<dbReference type="OrthoDB" id="5392963at2759"/>
<feature type="domain" description="Choline/carnitine acyltransferase" evidence="5">
    <location>
        <begin position="58"/>
        <end position="328"/>
    </location>
</feature>
<evidence type="ECO:0000256" key="4">
    <source>
        <dbReference type="PIRSR" id="PIRSR600542-1"/>
    </source>
</evidence>
<dbReference type="PANTHER" id="PTHR22589">
    <property type="entry name" value="CARNITINE O-ACYLTRANSFERASE"/>
    <property type="match status" value="1"/>
</dbReference>
<accession>A0A3N4KWV4</accession>
<keyword evidence="3 6" id="KW-0012">Acyltransferase</keyword>
<dbReference type="EMBL" id="ML119115">
    <property type="protein sequence ID" value="RPB15007.1"/>
    <property type="molecule type" value="Genomic_DNA"/>
</dbReference>
<organism evidence="6 7">
    <name type="scientific">Morchella conica CCBAS932</name>
    <dbReference type="NCBI Taxonomy" id="1392247"/>
    <lineage>
        <taxon>Eukaryota</taxon>
        <taxon>Fungi</taxon>
        <taxon>Dikarya</taxon>
        <taxon>Ascomycota</taxon>
        <taxon>Pezizomycotina</taxon>
        <taxon>Pezizomycetes</taxon>
        <taxon>Pezizales</taxon>
        <taxon>Morchellaceae</taxon>
        <taxon>Morchella</taxon>
    </lineage>
</organism>
<evidence type="ECO:0000256" key="1">
    <source>
        <dbReference type="ARBA" id="ARBA00005232"/>
    </source>
</evidence>
<dbReference type="InterPro" id="IPR023213">
    <property type="entry name" value="CAT-like_dom_sf"/>
</dbReference>
<evidence type="ECO:0000259" key="5">
    <source>
        <dbReference type="Pfam" id="PF00755"/>
    </source>
</evidence>